<dbReference type="GO" id="GO:0008237">
    <property type="term" value="F:metallopeptidase activity"/>
    <property type="evidence" value="ECO:0007669"/>
    <property type="project" value="InterPro"/>
</dbReference>
<dbReference type="InterPro" id="IPR036059">
    <property type="entry name" value="TldD/PmbA_sf"/>
</dbReference>
<feature type="domain" description="Metalloprotease TldD/E C-terminal" evidence="2">
    <location>
        <begin position="217"/>
        <end position="441"/>
    </location>
</feature>
<evidence type="ECO:0000256" key="1">
    <source>
        <dbReference type="SAM" id="Coils"/>
    </source>
</evidence>
<dbReference type="SUPFAM" id="SSF111283">
    <property type="entry name" value="Putative modulator of DNA gyrase, PmbA/TldD"/>
    <property type="match status" value="1"/>
</dbReference>
<dbReference type="Gene3D" id="3.30.2290.10">
    <property type="entry name" value="PmbA/TldD superfamily"/>
    <property type="match status" value="1"/>
</dbReference>
<evidence type="ECO:0000313" key="4">
    <source>
        <dbReference type="Proteomes" id="UP000554488"/>
    </source>
</evidence>
<dbReference type="GO" id="GO:0006508">
    <property type="term" value="P:proteolysis"/>
    <property type="evidence" value="ECO:0007669"/>
    <property type="project" value="InterPro"/>
</dbReference>
<dbReference type="EMBL" id="JABWDC010000021">
    <property type="protein sequence ID" value="NUN86405.1"/>
    <property type="molecule type" value="Genomic_DNA"/>
</dbReference>
<dbReference type="Proteomes" id="UP000554488">
    <property type="component" value="Unassembled WGS sequence"/>
</dbReference>
<name>A0A849XYC1_9FIRM</name>
<reference evidence="3 4" key="2">
    <citation type="submission" date="2020-07" db="EMBL/GenBank/DDBJ databases">
        <title>Bacterial metabolism rescues the inhibition of intestinal drug absorption by food and drug additives.</title>
        <authorList>
            <person name="Zou L."/>
            <person name="Spanogiannopoulos P."/>
            <person name="Chien H.-C."/>
            <person name="Pieper L.M."/>
            <person name="Cai W."/>
            <person name="Khuri N."/>
            <person name="Pottel J."/>
            <person name="Vora B."/>
            <person name="Ni Z."/>
            <person name="Tsakalozou E."/>
            <person name="Zhang W."/>
            <person name="Shoichet B.K."/>
            <person name="Giacomini K.M."/>
            <person name="Turnbaugh P.J."/>
        </authorList>
    </citation>
    <scope>NUCLEOTIDE SEQUENCE [LARGE SCALE GENOMIC DNA]</scope>
    <source>
        <strain evidence="3 4">F22</strain>
    </source>
</reference>
<accession>A0A849XYC1</accession>
<dbReference type="AlphaFoldDB" id="A0A849XYC1"/>
<proteinExistence type="predicted"/>
<dbReference type="InterPro" id="IPR047657">
    <property type="entry name" value="PmbA"/>
</dbReference>
<reference evidence="3 4" key="1">
    <citation type="submission" date="2020-04" db="EMBL/GenBank/DDBJ databases">
        <authorList>
            <person name="Pieper L."/>
        </authorList>
    </citation>
    <scope>NUCLEOTIDE SEQUENCE [LARGE SCALE GENOMIC DNA]</scope>
    <source>
        <strain evidence="3 4">F22</strain>
    </source>
</reference>
<protein>
    <submittedName>
        <fullName evidence="3">TldD/PmbA family protein</fullName>
    </submittedName>
</protein>
<organism evidence="3 4">
    <name type="scientific">Coprococcus comes</name>
    <dbReference type="NCBI Taxonomy" id="410072"/>
    <lineage>
        <taxon>Bacteria</taxon>
        <taxon>Bacillati</taxon>
        <taxon>Bacillota</taxon>
        <taxon>Clostridia</taxon>
        <taxon>Lachnospirales</taxon>
        <taxon>Lachnospiraceae</taxon>
        <taxon>Coprococcus</taxon>
    </lineage>
</organism>
<dbReference type="InterPro" id="IPR035068">
    <property type="entry name" value="TldD/PmbA_N"/>
</dbReference>
<evidence type="ECO:0000313" key="3">
    <source>
        <dbReference type="EMBL" id="NUN86405.1"/>
    </source>
</evidence>
<comment type="caution">
    <text evidence="3">The sequence shown here is derived from an EMBL/GenBank/DDBJ whole genome shotgun (WGS) entry which is preliminary data.</text>
</comment>
<sequence>MIENFIREFTAAAHEKGIKNLEFYTEEIQKSSLEVYQGKVQDRQLCKTQACYVRGDYQGKEGSVYIEDFSEEQFEREMKIICENAEAIEKVFVPLQLRTLDCSKNEEEYNIQKMEEQMTVAEKEIKQAFPELEKLDTIYFGETLKKIVIQNDSGMRMEDSVRNMSAGCQAQAKKDGKVQSAYSGICKEYIEPHELEKPVGKAAENAVRMLDAGPVETGKYPVILSAGVINEMLSMYIGSFSAEQVHKGLSKMEGKRGTLVAADHIMLVEDPQLSGGVNNRSFDDEGVMTSRKNLIDRGVLQEYLYNCAEAQKDQCKSTGNGFKSDCRTTSSIGVTNLKLTGKEMSLKNLKQNMGNGLYIVSCDGMFAGANTVSGDFSLISKGYLLEDGKEIRGVNQITVAGNFFDMLKTIEGISDAYSTLLTEKGAFIASDIFAGELTVSGV</sequence>
<gene>
    <name evidence="3" type="ORF">HUU93_07280</name>
</gene>
<feature type="coiled-coil region" evidence="1">
    <location>
        <begin position="97"/>
        <end position="124"/>
    </location>
</feature>
<dbReference type="RefSeq" id="WP_175305655.1">
    <property type="nucleotide sequence ID" value="NZ_JABWDC010000021.1"/>
</dbReference>
<evidence type="ECO:0000259" key="2">
    <source>
        <dbReference type="Pfam" id="PF19289"/>
    </source>
</evidence>
<dbReference type="Pfam" id="PF19289">
    <property type="entry name" value="PmbA_TldD_3rd"/>
    <property type="match status" value="1"/>
</dbReference>
<dbReference type="GO" id="GO:0005829">
    <property type="term" value="C:cytosol"/>
    <property type="evidence" value="ECO:0007669"/>
    <property type="project" value="TreeGrafter"/>
</dbReference>
<dbReference type="InterPro" id="IPR045569">
    <property type="entry name" value="Metalloprtase-TldD/E_C"/>
</dbReference>
<dbReference type="PANTHER" id="PTHR43421:SF1">
    <property type="entry name" value="METALLOPROTEASE PMBA"/>
    <property type="match status" value="1"/>
</dbReference>
<dbReference type="PANTHER" id="PTHR43421">
    <property type="entry name" value="METALLOPROTEASE PMBA"/>
    <property type="match status" value="1"/>
</dbReference>
<keyword evidence="1" id="KW-0175">Coiled coil</keyword>